<organism evidence="1 2">
    <name type="scientific">Clavelina lepadiformis</name>
    <name type="common">Light-bulb sea squirt</name>
    <name type="synonym">Ascidia lepadiformis</name>
    <dbReference type="NCBI Taxonomy" id="159417"/>
    <lineage>
        <taxon>Eukaryota</taxon>
        <taxon>Metazoa</taxon>
        <taxon>Chordata</taxon>
        <taxon>Tunicata</taxon>
        <taxon>Ascidiacea</taxon>
        <taxon>Aplousobranchia</taxon>
        <taxon>Clavelinidae</taxon>
        <taxon>Clavelina</taxon>
    </lineage>
</organism>
<reference evidence="1 2" key="1">
    <citation type="submission" date="2024-02" db="EMBL/GenBank/DDBJ databases">
        <authorList>
            <person name="Daric V."/>
            <person name="Darras S."/>
        </authorList>
    </citation>
    <scope>NUCLEOTIDE SEQUENCE [LARGE SCALE GENOMIC DNA]</scope>
</reference>
<accession>A0ABP0GTV1</accession>
<proteinExistence type="predicted"/>
<name>A0ABP0GTV1_CLALP</name>
<comment type="caution">
    <text evidence="1">The sequence shown here is derived from an EMBL/GenBank/DDBJ whole genome shotgun (WGS) entry which is preliminary data.</text>
</comment>
<evidence type="ECO:0000313" key="2">
    <source>
        <dbReference type="Proteomes" id="UP001642483"/>
    </source>
</evidence>
<protein>
    <submittedName>
        <fullName evidence="1">Uncharacterized protein</fullName>
    </submittedName>
</protein>
<sequence length="160" mass="18781">MWKDGVNVLIRYNLFGQYNNYRLYEAGVDLKKHYRDSKRNGVKDNYLGVKHYQKSHNTFSTTPRSFDNVLLTWNMSLKQFSRTPLSSGNFLFNWSWPTMEESEMCNFLFHTTIFYVFVKNTLSSSMVSYACGGGDVYCFEFILESTTAIEFQVFLCFFAV</sequence>
<dbReference type="Proteomes" id="UP001642483">
    <property type="component" value="Unassembled WGS sequence"/>
</dbReference>
<keyword evidence="2" id="KW-1185">Reference proteome</keyword>
<evidence type="ECO:0000313" key="1">
    <source>
        <dbReference type="EMBL" id="CAK8695150.1"/>
    </source>
</evidence>
<dbReference type="EMBL" id="CAWYQH010000141">
    <property type="protein sequence ID" value="CAK8695150.1"/>
    <property type="molecule type" value="Genomic_DNA"/>
</dbReference>
<gene>
    <name evidence="1" type="ORF">CVLEPA_LOCUS28435</name>
</gene>